<organism evidence="7 8">
    <name type="scientific">Brevundimonas subvibrioides</name>
    <dbReference type="NCBI Taxonomy" id="74313"/>
    <lineage>
        <taxon>Bacteria</taxon>
        <taxon>Pseudomonadati</taxon>
        <taxon>Pseudomonadota</taxon>
        <taxon>Alphaproteobacteria</taxon>
        <taxon>Caulobacterales</taxon>
        <taxon>Caulobacteraceae</taxon>
        <taxon>Brevundimonas</taxon>
    </lineage>
</organism>
<keyword evidence="3 5" id="KW-1133">Transmembrane helix</keyword>
<accession>A0A258FBC2</accession>
<dbReference type="PANTHER" id="PTHR23528:SF1">
    <property type="entry name" value="MAJOR FACILITATOR SUPERFAMILY (MFS) PROFILE DOMAIN-CONTAINING PROTEIN"/>
    <property type="match status" value="1"/>
</dbReference>
<feature type="transmembrane region" description="Helical" evidence="5">
    <location>
        <begin position="152"/>
        <end position="176"/>
    </location>
</feature>
<dbReference type="Gene3D" id="1.20.1250.20">
    <property type="entry name" value="MFS general substrate transporter like domains"/>
    <property type="match status" value="2"/>
</dbReference>
<dbReference type="PROSITE" id="PS50850">
    <property type="entry name" value="MFS"/>
    <property type="match status" value="1"/>
</dbReference>
<comment type="caution">
    <text evidence="7">The sequence shown here is derived from an EMBL/GenBank/DDBJ whole genome shotgun (WGS) entry which is preliminary data.</text>
</comment>
<dbReference type="InterPro" id="IPR005829">
    <property type="entry name" value="Sugar_transporter_CS"/>
</dbReference>
<evidence type="ECO:0000259" key="6">
    <source>
        <dbReference type="PROSITE" id="PS50850"/>
    </source>
</evidence>
<dbReference type="InterPro" id="IPR036259">
    <property type="entry name" value="MFS_trans_sf"/>
</dbReference>
<sequence>MPSVPSSPVPRPSTPVRPGFVALYMAAQVGAYIAFIPLLTLLLPLKAEAIDPAGRTELLSQVALWGALTAGLAGVLAGVIGDRTRHWRGGRSIWMIAGLIGTVGSYGLIHAAATQTTLMTAIIALQISLNFMLNPLAATLPERVPPKQRGMVAGFAGLAFPLSSLFGALAIGVWLTGEAERLGLVVAATVILMVPFIAVTLRSTPMPEQTSSNGFSLVALADRDFLIAFGARLMVQTSVALNVLYLLFFLDQEADARRALVDVRIEVVVGGLLATSTVMSVVAGLIGGRVSDRIGRRRPLVFAGAVLLSGGALMMAAVPAWPGPWIAQAVLGLGIGLYGSTDAALAAEVLPSPQDAGRDLGLLNVAVTAAQMLAPVLGLLALTWFSGDLQSVYVMAGAFAFLGGASVLGIRRVP</sequence>
<evidence type="ECO:0000256" key="3">
    <source>
        <dbReference type="ARBA" id="ARBA00022989"/>
    </source>
</evidence>
<dbReference type="AlphaFoldDB" id="A0A258FBC2"/>
<feature type="transmembrane region" description="Helical" evidence="5">
    <location>
        <begin position="182"/>
        <end position="204"/>
    </location>
</feature>
<feature type="transmembrane region" description="Helical" evidence="5">
    <location>
        <begin position="118"/>
        <end position="140"/>
    </location>
</feature>
<evidence type="ECO:0000313" key="8">
    <source>
        <dbReference type="Proteomes" id="UP000215595"/>
    </source>
</evidence>
<feature type="domain" description="Major facilitator superfamily (MFS) profile" evidence="6">
    <location>
        <begin position="216"/>
        <end position="414"/>
    </location>
</feature>
<dbReference type="InterPro" id="IPR011701">
    <property type="entry name" value="MFS"/>
</dbReference>
<reference evidence="7 8" key="1">
    <citation type="submission" date="2017-03" db="EMBL/GenBank/DDBJ databases">
        <title>Lifting the veil on microbial sulfur biogeochemistry in mining wastewaters.</title>
        <authorList>
            <person name="Kantor R.S."/>
            <person name="Colenbrander Nelson T."/>
            <person name="Marshall S."/>
            <person name="Bennett D."/>
            <person name="Apte S."/>
            <person name="Camacho D."/>
            <person name="Thomas B.C."/>
            <person name="Warren L.A."/>
            <person name="Banfield J.F."/>
        </authorList>
    </citation>
    <scope>NUCLEOTIDE SEQUENCE [LARGE SCALE GENOMIC DNA]</scope>
    <source>
        <strain evidence="7">32-69-9</strain>
    </source>
</reference>
<evidence type="ECO:0000256" key="5">
    <source>
        <dbReference type="SAM" id="Phobius"/>
    </source>
</evidence>
<feature type="transmembrane region" description="Helical" evidence="5">
    <location>
        <begin position="225"/>
        <end position="248"/>
    </location>
</feature>
<evidence type="ECO:0000256" key="4">
    <source>
        <dbReference type="ARBA" id="ARBA00023136"/>
    </source>
</evidence>
<dbReference type="PANTHER" id="PTHR23528">
    <property type="match status" value="1"/>
</dbReference>
<feature type="transmembrane region" description="Helical" evidence="5">
    <location>
        <begin position="268"/>
        <end position="288"/>
    </location>
</feature>
<dbReference type="GO" id="GO:0016020">
    <property type="term" value="C:membrane"/>
    <property type="evidence" value="ECO:0007669"/>
    <property type="project" value="UniProtKB-SubCell"/>
</dbReference>
<keyword evidence="2 5" id="KW-0812">Transmembrane</keyword>
<keyword evidence="4 5" id="KW-0472">Membrane</keyword>
<feature type="transmembrane region" description="Helical" evidence="5">
    <location>
        <begin position="391"/>
        <end position="410"/>
    </location>
</feature>
<feature type="transmembrane region" description="Helical" evidence="5">
    <location>
        <begin position="62"/>
        <end position="81"/>
    </location>
</feature>
<dbReference type="GO" id="GO:0022857">
    <property type="term" value="F:transmembrane transporter activity"/>
    <property type="evidence" value="ECO:0007669"/>
    <property type="project" value="InterPro"/>
</dbReference>
<dbReference type="Proteomes" id="UP000215595">
    <property type="component" value="Unassembled WGS sequence"/>
</dbReference>
<feature type="transmembrane region" description="Helical" evidence="5">
    <location>
        <begin position="300"/>
        <end position="319"/>
    </location>
</feature>
<feature type="transmembrane region" description="Helical" evidence="5">
    <location>
        <begin position="93"/>
        <end position="112"/>
    </location>
</feature>
<dbReference type="PROSITE" id="PS00216">
    <property type="entry name" value="SUGAR_TRANSPORT_1"/>
    <property type="match status" value="1"/>
</dbReference>
<feature type="transmembrane region" description="Helical" evidence="5">
    <location>
        <begin position="325"/>
        <end position="350"/>
    </location>
</feature>
<proteinExistence type="predicted"/>
<dbReference type="Pfam" id="PF07690">
    <property type="entry name" value="MFS_1"/>
    <property type="match status" value="1"/>
</dbReference>
<dbReference type="EMBL" id="NCEB01000057">
    <property type="protein sequence ID" value="OYX29781.1"/>
    <property type="molecule type" value="Genomic_DNA"/>
</dbReference>
<name>A0A258FBC2_9CAUL</name>
<evidence type="ECO:0000256" key="2">
    <source>
        <dbReference type="ARBA" id="ARBA00022692"/>
    </source>
</evidence>
<evidence type="ECO:0000313" key="7">
    <source>
        <dbReference type="EMBL" id="OYX29781.1"/>
    </source>
</evidence>
<gene>
    <name evidence="7" type="ORF">B7Z01_15345</name>
</gene>
<protein>
    <recommendedName>
        <fullName evidence="6">Major facilitator superfamily (MFS) profile domain-containing protein</fullName>
    </recommendedName>
</protein>
<feature type="transmembrane region" description="Helical" evidence="5">
    <location>
        <begin position="21"/>
        <end position="42"/>
    </location>
</feature>
<comment type="subcellular location">
    <subcellularLocation>
        <location evidence="1">Membrane</location>
        <topology evidence="1">Multi-pass membrane protein</topology>
    </subcellularLocation>
</comment>
<dbReference type="InterPro" id="IPR020846">
    <property type="entry name" value="MFS_dom"/>
</dbReference>
<dbReference type="SUPFAM" id="SSF103473">
    <property type="entry name" value="MFS general substrate transporter"/>
    <property type="match status" value="1"/>
</dbReference>
<feature type="transmembrane region" description="Helical" evidence="5">
    <location>
        <begin position="362"/>
        <end position="385"/>
    </location>
</feature>
<evidence type="ECO:0000256" key="1">
    <source>
        <dbReference type="ARBA" id="ARBA00004141"/>
    </source>
</evidence>